<gene>
    <name evidence="3" type="ORF">WJX74_001163</name>
</gene>
<comment type="caution">
    <text evidence="3">The sequence shown here is derived from an EMBL/GenBank/DDBJ whole genome shotgun (WGS) entry which is preliminary data.</text>
</comment>
<organism evidence="3 4">
    <name type="scientific">Apatococcus lobatus</name>
    <dbReference type="NCBI Taxonomy" id="904363"/>
    <lineage>
        <taxon>Eukaryota</taxon>
        <taxon>Viridiplantae</taxon>
        <taxon>Chlorophyta</taxon>
        <taxon>core chlorophytes</taxon>
        <taxon>Trebouxiophyceae</taxon>
        <taxon>Chlorellales</taxon>
        <taxon>Chlorellaceae</taxon>
        <taxon>Apatococcus</taxon>
    </lineage>
</organism>
<keyword evidence="2" id="KW-0732">Signal</keyword>
<keyword evidence="1" id="KW-1133">Transmembrane helix</keyword>
<reference evidence="3 4" key="1">
    <citation type="journal article" date="2024" name="Nat. Commun.">
        <title>Phylogenomics reveals the evolutionary origins of lichenization in chlorophyte algae.</title>
        <authorList>
            <person name="Puginier C."/>
            <person name="Libourel C."/>
            <person name="Otte J."/>
            <person name="Skaloud P."/>
            <person name="Haon M."/>
            <person name="Grisel S."/>
            <person name="Petersen M."/>
            <person name="Berrin J.G."/>
            <person name="Delaux P.M."/>
            <person name="Dal Grande F."/>
            <person name="Keller J."/>
        </authorList>
    </citation>
    <scope>NUCLEOTIDE SEQUENCE [LARGE SCALE GENOMIC DNA]</scope>
    <source>
        <strain evidence="3 4">SAG 2145</strain>
    </source>
</reference>
<feature type="transmembrane region" description="Helical" evidence="1">
    <location>
        <begin position="252"/>
        <end position="275"/>
    </location>
</feature>
<keyword evidence="1" id="KW-0812">Transmembrane</keyword>
<evidence type="ECO:0000313" key="3">
    <source>
        <dbReference type="EMBL" id="KAK9827425.1"/>
    </source>
</evidence>
<protein>
    <submittedName>
        <fullName evidence="3">Uncharacterized protein</fullName>
    </submittedName>
</protein>
<dbReference type="AlphaFoldDB" id="A0AAW1R1P3"/>
<sequence length="330" mass="36137">MKATAFLSVLICTSTLWQTLCSAAPLIKAENLPDLRPDADSESLLELTHYTTQGFQELGIHEQPENGRVVFELAPEEMTIEAALANGSSLRSPVIFVTGKARPQRRKQGQPFITIISKDEATALGASGSLPVLVLNRAVTFLESISGRHLYPYRLIASSADILNTGQAPFVIYDVSRGEVHISHRLVESWAGVPEQLNSTLHNLLYNVVGNFQTDLIKNGTARPLTWMEDLVSVATTAISSGVLATIRAKPPLWFCFVCPIVLGEFFPFFFNLGLGHIAELICDRYHLSDEECLDLWLGAIGLALVLSLSSVVAIVSICKLRECAKPSFR</sequence>
<proteinExistence type="predicted"/>
<evidence type="ECO:0000313" key="4">
    <source>
        <dbReference type="Proteomes" id="UP001438707"/>
    </source>
</evidence>
<keyword evidence="1" id="KW-0472">Membrane</keyword>
<accession>A0AAW1R1P3</accession>
<name>A0AAW1R1P3_9CHLO</name>
<dbReference type="EMBL" id="JALJOS010000018">
    <property type="protein sequence ID" value="KAK9827425.1"/>
    <property type="molecule type" value="Genomic_DNA"/>
</dbReference>
<keyword evidence="4" id="KW-1185">Reference proteome</keyword>
<feature type="transmembrane region" description="Helical" evidence="1">
    <location>
        <begin position="296"/>
        <end position="318"/>
    </location>
</feature>
<evidence type="ECO:0000256" key="1">
    <source>
        <dbReference type="SAM" id="Phobius"/>
    </source>
</evidence>
<evidence type="ECO:0000256" key="2">
    <source>
        <dbReference type="SAM" id="SignalP"/>
    </source>
</evidence>
<feature type="signal peptide" evidence="2">
    <location>
        <begin position="1"/>
        <end position="23"/>
    </location>
</feature>
<feature type="chain" id="PRO_5043979709" evidence="2">
    <location>
        <begin position="24"/>
        <end position="330"/>
    </location>
</feature>
<dbReference type="Proteomes" id="UP001438707">
    <property type="component" value="Unassembled WGS sequence"/>
</dbReference>